<dbReference type="EMBL" id="PKUS01000023">
    <property type="protein sequence ID" value="PLW67748.1"/>
    <property type="molecule type" value="Genomic_DNA"/>
</dbReference>
<dbReference type="Pfam" id="PF03466">
    <property type="entry name" value="LysR_substrate"/>
    <property type="match status" value="1"/>
</dbReference>
<dbReference type="CDD" id="cd08417">
    <property type="entry name" value="PBP2_Nitroaromatics_like"/>
    <property type="match status" value="1"/>
</dbReference>
<keyword evidence="2" id="KW-0805">Transcription regulation</keyword>
<evidence type="ECO:0000256" key="4">
    <source>
        <dbReference type="ARBA" id="ARBA00023163"/>
    </source>
</evidence>
<evidence type="ECO:0000313" key="7">
    <source>
        <dbReference type="Proteomes" id="UP000235005"/>
    </source>
</evidence>
<name>A0A2N5WZW1_9GAMM</name>
<reference evidence="6 7" key="1">
    <citation type="submission" date="2018-01" db="EMBL/GenBank/DDBJ databases">
        <title>The draft genome sequence of Halioglobus lutimaris HF004.</title>
        <authorList>
            <person name="Du Z.-J."/>
            <person name="Shi M.-J."/>
        </authorList>
    </citation>
    <scope>NUCLEOTIDE SEQUENCE [LARGE SCALE GENOMIC DNA]</scope>
    <source>
        <strain evidence="6 7">HF004</strain>
    </source>
</reference>
<evidence type="ECO:0000259" key="5">
    <source>
        <dbReference type="PROSITE" id="PS50931"/>
    </source>
</evidence>
<gene>
    <name evidence="6" type="ORF">C0039_15115</name>
</gene>
<dbReference type="PROSITE" id="PS50931">
    <property type="entry name" value="HTH_LYSR"/>
    <property type="match status" value="1"/>
</dbReference>
<dbReference type="Pfam" id="PF00126">
    <property type="entry name" value="HTH_1"/>
    <property type="match status" value="1"/>
</dbReference>
<dbReference type="SUPFAM" id="SSF46785">
    <property type="entry name" value="Winged helix' DNA-binding domain"/>
    <property type="match status" value="1"/>
</dbReference>
<dbReference type="RefSeq" id="WP_101518515.1">
    <property type="nucleotide sequence ID" value="NZ_PKUS01000023.1"/>
</dbReference>
<comment type="similarity">
    <text evidence="1">Belongs to the LysR transcriptional regulatory family.</text>
</comment>
<evidence type="ECO:0000313" key="6">
    <source>
        <dbReference type="EMBL" id="PLW67748.1"/>
    </source>
</evidence>
<proteinExistence type="inferred from homology"/>
<evidence type="ECO:0000256" key="2">
    <source>
        <dbReference type="ARBA" id="ARBA00023015"/>
    </source>
</evidence>
<protein>
    <recommendedName>
        <fullName evidence="5">HTH lysR-type domain-containing protein</fullName>
    </recommendedName>
</protein>
<dbReference type="SUPFAM" id="SSF53850">
    <property type="entry name" value="Periplasmic binding protein-like II"/>
    <property type="match status" value="1"/>
</dbReference>
<keyword evidence="4" id="KW-0804">Transcription</keyword>
<keyword evidence="3" id="KW-0238">DNA-binding</keyword>
<dbReference type="InterPro" id="IPR000847">
    <property type="entry name" value="LysR_HTH_N"/>
</dbReference>
<dbReference type="InterPro" id="IPR005119">
    <property type="entry name" value="LysR_subst-bd"/>
</dbReference>
<comment type="caution">
    <text evidence="6">The sequence shown here is derived from an EMBL/GenBank/DDBJ whole genome shotgun (WGS) entry which is preliminary data.</text>
</comment>
<dbReference type="PRINTS" id="PR00039">
    <property type="entry name" value="HTHLYSR"/>
</dbReference>
<sequence length="312" mass="35067">MLRNQDLNLLPIFDALMQEQQLSRAAERLSMSQPAVSNALKRLRLSFKDDLFVRTGRGLKPTQRAQELHEAIVPALESLIHTFDEQTFTPCHSDRTLDISLDISSEYVFAPVILNMLLPLAPKLRIRFHPDHSPDISGRLKDGRLNYALEYGPIQADEFDSTHFANETLSVICASNHPLVKGSISLEQYSSLPHVSLVPRPSFSTGQITGESTPVEHIVGAEFPERNVELRVSSSLVIPKIVAATDYIATISTRLVLPLVQSGELQCIEPPFKNREFEFRLYWHNSRSKDPFHLWFIDQISASQSSVGKLGV</sequence>
<evidence type="ECO:0000256" key="1">
    <source>
        <dbReference type="ARBA" id="ARBA00009437"/>
    </source>
</evidence>
<dbReference type="PANTHER" id="PTHR30118">
    <property type="entry name" value="HTH-TYPE TRANSCRIPTIONAL REGULATOR LEUO-RELATED"/>
    <property type="match status" value="1"/>
</dbReference>
<feature type="domain" description="HTH lysR-type" evidence="5">
    <location>
        <begin position="5"/>
        <end position="62"/>
    </location>
</feature>
<dbReference type="AlphaFoldDB" id="A0A2N5WZW1"/>
<dbReference type="InterPro" id="IPR036390">
    <property type="entry name" value="WH_DNA-bd_sf"/>
</dbReference>
<organism evidence="6 7">
    <name type="scientific">Pseudohalioglobus lutimaris</name>
    <dbReference type="NCBI Taxonomy" id="1737061"/>
    <lineage>
        <taxon>Bacteria</taxon>
        <taxon>Pseudomonadati</taxon>
        <taxon>Pseudomonadota</taxon>
        <taxon>Gammaproteobacteria</taxon>
        <taxon>Cellvibrionales</taxon>
        <taxon>Halieaceae</taxon>
        <taxon>Pseudohalioglobus</taxon>
    </lineage>
</organism>
<dbReference type="GO" id="GO:0003700">
    <property type="term" value="F:DNA-binding transcription factor activity"/>
    <property type="evidence" value="ECO:0007669"/>
    <property type="project" value="InterPro"/>
</dbReference>
<dbReference type="GO" id="GO:0003677">
    <property type="term" value="F:DNA binding"/>
    <property type="evidence" value="ECO:0007669"/>
    <property type="project" value="UniProtKB-KW"/>
</dbReference>
<dbReference type="Gene3D" id="1.10.10.10">
    <property type="entry name" value="Winged helix-like DNA-binding domain superfamily/Winged helix DNA-binding domain"/>
    <property type="match status" value="1"/>
</dbReference>
<dbReference type="InterPro" id="IPR037402">
    <property type="entry name" value="YidZ_PBP2"/>
</dbReference>
<dbReference type="InterPro" id="IPR050389">
    <property type="entry name" value="LysR-type_TF"/>
</dbReference>
<keyword evidence="7" id="KW-1185">Reference proteome</keyword>
<dbReference type="InterPro" id="IPR036388">
    <property type="entry name" value="WH-like_DNA-bd_sf"/>
</dbReference>
<dbReference type="PANTHER" id="PTHR30118:SF15">
    <property type="entry name" value="TRANSCRIPTIONAL REGULATORY PROTEIN"/>
    <property type="match status" value="1"/>
</dbReference>
<accession>A0A2N5WZW1</accession>
<dbReference type="OrthoDB" id="8720143at2"/>
<dbReference type="Proteomes" id="UP000235005">
    <property type="component" value="Unassembled WGS sequence"/>
</dbReference>
<dbReference type="Gene3D" id="3.40.190.10">
    <property type="entry name" value="Periplasmic binding protein-like II"/>
    <property type="match status" value="2"/>
</dbReference>
<evidence type="ECO:0000256" key="3">
    <source>
        <dbReference type="ARBA" id="ARBA00023125"/>
    </source>
</evidence>